<evidence type="ECO:0000256" key="1">
    <source>
        <dbReference type="SAM" id="MobiDB-lite"/>
    </source>
</evidence>
<reference evidence="2 3" key="1">
    <citation type="submission" date="2023-02" db="EMBL/GenBank/DDBJ databases">
        <title>LHISI_Scaffold_Assembly.</title>
        <authorList>
            <person name="Stuart O.P."/>
            <person name="Cleave R."/>
            <person name="Magrath M.J.L."/>
            <person name="Mikheyev A.S."/>
        </authorList>
    </citation>
    <scope>NUCLEOTIDE SEQUENCE [LARGE SCALE GENOMIC DNA]</scope>
    <source>
        <strain evidence="2">Daus_M_001</strain>
        <tissue evidence="2">Leg muscle</tissue>
    </source>
</reference>
<dbReference type="EMBL" id="JARBHB010000001">
    <property type="protein sequence ID" value="KAJ8898014.1"/>
    <property type="molecule type" value="Genomic_DNA"/>
</dbReference>
<proteinExistence type="predicted"/>
<gene>
    <name evidence="2" type="ORF">PR048_003374</name>
</gene>
<evidence type="ECO:0000313" key="3">
    <source>
        <dbReference type="Proteomes" id="UP001159363"/>
    </source>
</evidence>
<protein>
    <submittedName>
        <fullName evidence="2">Uncharacterized protein</fullName>
    </submittedName>
</protein>
<accession>A0ABQ9IP88</accession>
<comment type="caution">
    <text evidence="2">The sequence shown here is derived from an EMBL/GenBank/DDBJ whole genome shotgun (WGS) entry which is preliminary data.</text>
</comment>
<organism evidence="2 3">
    <name type="scientific">Dryococelus australis</name>
    <dbReference type="NCBI Taxonomy" id="614101"/>
    <lineage>
        <taxon>Eukaryota</taxon>
        <taxon>Metazoa</taxon>
        <taxon>Ecdysozoa</taxon>
        <taxon>Arthropoda</taxon>
        <taxon>Hexapoda</taxon>
        <taxon>Insecta</taxon>
        <taxon>Pterygota</taxon>
        <taxon>Neoptera</taxon>
        <taxon>Polyneoptera</taxon>
        <taxon>Phasmatodea</taxon>
        <taxon>Verophasmatodea</taxon>
        <taxon>Anareolatae</taxon>
        <taxon>Phasmatidae</taxon>
        <taxon>Eurycanthinae</taxon>
        <taxon>Dryococelus</taxon>
    </lineage>
</organism>
<keyword evidence="3" id="KW-1185">Reference proteome</keyword>
<sequence>MPDSAARRYITGVTLGVPPGTDLIGDRDPVNRPTSSGRPALDRHATPFAAVLPDRPHQNLQIPAIYGPRLLAAGTLAALRRGRGELDTVQKPHTLGALLRGLATPLSLQLPSVSYTWDVSLKVTSVIYRGSRWCGGETGLDSRRSRSRIFTCGNRAGRCHWLTGFLGDLQFTPPLHSGVVPYSPRFTLIRSSRPQP</sequence>
<evidence type="ECO:0000313" key="2">
    <source>
        <dbReference type="EMBL" id="KAJ8898014.1"/>
    </source>
</evidence>
<name>A0ABQ9IP88_9NEOP</name>
<feature type="region of interest" description="Disordered" evidence="1">
    <location>
        <begin position="20"/>
        <end position="44"/>
    </location>
</feature>
<dbReference type="Proteomes" id="UP001159363">
    <property type="component" value="Chromosome 1"/>
</dbReference>